<gene>
    <name evidence="1" type="ORF">M5X19_13190</name>
</gene>
<protein>
    <submittedName>
        <fullName evidence="1">Uncharacterized protein</fullName>
    </submittedName>
</protein>
<dbReference type="RefSeq" id="WP_029196265.1">
    <property type="nucleotide sequence ID" value="NZ_JAMDMW010000014.1"/>
</dbReference>
<proteinExistence type="predicted"/>
<organism evidence="1 2">
    <name type="scientific">Paenibacillus alginolyticus</name>
    <dbReference type="NCBI Taxonomy" id="59839"/>
    <lineage>
        <taxon>Bacteria</taxon>
        <taxon>Bacillati</taxon>
        <taxon>Bacillota</taxon>
        <taxon>Bacilli</taxon>
        <taxon>Bacillales</taxon>
        <taxon>Paenibacillaceae</taxon>
        <taxon>Paenibacillus</taxon>
    </lineage>
</organism>
<dbReference type="EMBL" id="JAMDMX010000041">
    <property type="protein sequence ID" value="MCY9693846.1"/>
    <property type="molecule type" value="Genomic_DNA"/>
</dbReference>
<dbReference type="Proteomes" id="UP001527099">
    <property type="component" value="Unassembled WGS sequence"/>
</dbReference>
<comment type="caution">
    <text evidence="1">The sequence shown here is derived from an EMBL/GenBank/DDBJ whole genome shotgun (WGS) entry which is preliminary data.</text>
</comment>
<accession>A0ABT4GCE9</accession>
<evidence type="ECO:0000313" key="1">
    <source>
        <dbReference type="EMBL" id="MCY9693846.1"/>
    </source>
</evidence>
<reference evidence="1 2" key="1">
    <citation type="submission" date="2022-05" db="EMBL/GenBank/DDBJ databases">
        <title>Genome Sequencing of Bee-Associated Microbes.</title>
        <authorList>
            <person name="Dunlap C."/>
        </authorList>
    </citation>
    <scope>NUCLEOTIDE SEQUENCE [LARGE SCALE GENOMIC DNA]</scope>
    <source>
        <strain evidence="1 2">NRRL B-14421</strain>
    </source>
</reference>
<evidence type="ECO:0000313" key="2">
    <source>
        <dbReference type="Proteomes" id="UP001527099"/>
    </source>
</evidence>
<sequence length="131" mass="15266">MLFKRVTKEVKNLFQSKRSNTSVQRQEEILHLKRRLEEFDIQFSNLVYRPSGVETQTLLEISKTVGQNHDLLNQLSLERELAVQQILANRIGISLKILEEHHKFIVTMAHIFGGPYPCLREYIRSSISFGV</sequence>
<keyword evidence="2" id="KW-1185">Reference proteome</keyword>
<name>A0ABT4GCE9_9BACL</name>